<gene>
    <name evidence="1" type="ORF">DEIPH_ctg079orf0018</name>
</gene>
<proteinExistence type="predicted"/>
<dbReference type="Gene3D" id="3.40.1440.10">
    <property type="entry name" value="GIY-YIG endonuclease"/>
    <property type="match status" value="1"/>
</dbReference>
<reference evidence="1 2" key="1">
    <citation type="submission" date="2014-03" db="EMBL/GenBank/DDBJ databases">
        <title>Draft genome sequence of Deinococcus phoenicis 1P10ME.</title>
        <authorList>
            <person name="Stepanov V.G."/>
            <person name="Vaishampayan P."/>
            <person name="Venkateswaran K."/>
            <person name="Fox G.E."/>
        </authorList>
    </citation>
    <scope>NUCLEOTIDE SEQUENCE [LARGE SCALE GENOMIC DNA]</scope>
    <source>
        <strain evidence="1 2">1P10ME</strain>
    </source>
</reference>
<name>A0A016QL95_9DEIO</name>
<dbReference type="EMBL" id="JHAC01000070">
    <property type="protein sequence ID" value="EYB66637.1"/>
    <property type="molecule type" value="Genomic_DNA"/>
</dbReference>
<dbReference type="CDD" id="cd10451">
    <property type="entry name" value="GIY-YIG_LuxR_like"/>
    <property type="match status" value="1"/>
</dbReference>
<evidence type="ECO:0000313" key="2">
    <source>
        <dbReference type="Proteomes" id="UP000020492"/>
    </source>
</evidence>
<keyword evidence="2" id="KW-1185">Reference proteome</keyword>
<comment type="caution">
    <text evidence="1">The sequence shown here is derived from an EMBL/GenBank/DDBJ whole genome shotgun (WGS) entry which is preliminary data.</text>
</comment>
<protein>
    <submittedName>
        <fullName evidence="1">Uncharacterized protein</fullName>
    </submittedName>
</protein>
<dbReference type="eggNOG" id="COG3860">
    <property type="taxonomic scope" value="Bacteria"/>
</dbReference>
<dbReference type="AlphaFoldDB" id="A0A016QL95"/>
<accession>A0A016QL95</accession>
<dbReference type="Proteomes" id="UP000020492">
    <property type="component" value="Unassembled WGS sequence"/>
</dbReference>
<organism evidence="1 2">
    <name type="scientific">Deinococcus phoenicis</name>
    <dbReference type="NCBI Taxonomy" id="1476583"/>
    <lineage>
        <taxon>Bacteria</taxon>
        <taxon>Thermotogati</taxon>
        <taxon>Deinococcota</taxon>
        <taxon>Deinococci</taxon>
        <taxon>Deinococcales</taxon>
        <taxon>Deinococcaceae</taxon>
        <taxon>Deinococcus</taxon>
    </lineage>
</organism>
<evidence type="ECO:0000313" key="1">
    <source>
        <dbReference type="EMBL" id="EYB66637.1"/>
    </source>
</evidence>
<dbReference type="PATRIC" id="fig|1476583.3.peg.3267"/>
<dbReference type="InterPro" id="IPR035901">
    <property type="entry name" value="GIY-YIG_endonuc_sf"/>
</dbReference>
<sequence>MLLGSSTHLTGILNRIRFQLELGSHPRRALQQDWNADGPAGFTFEVLDELAPLEPAADPAEDLQELLTLWREKLQPGPGDEY</sequence>
<dbReference type="STRING" id="1476583.DEIPH_ctg079orf0018"/>